<proteinExistence type="evidence at transcript level"/>
<reference evidence="2" key="1">
    <citation type="journal article" date="2009" name="PLoS Genet.">
        <title>Sequencing, mapping, and analysis of 27,455 maize full-length cDNAs.</title>
        <authorList>
            <person name="Soderlund C."/>
            <person name="Descour A."/>
            <person name="Kudrna D."/>
            <person name="Bomhoff M."/>
            <person name="Boyd L."/>
            <person name="Currie J."/>
            <person name="Angelova A."/>
            <person name="Collura K."/>
            <person name="Wissotski M."/>
            <person name="Ashley E."/>
            <person name="Morrow D."/>
            <person name="Fernandes J."/>
            <person name="Walbot V."/>
            <person name="Yu Y."/>
        </authorList>
    </citation>
    <scope>NUCLEOTIDE SEQUENCE</scope>
    <source>
        <strain evidence="2">B73</strain>
    </source>
</reference>
<feature type="region of interest" description="Disordered" evidence="1">
    <location>
        <begin position="14"/>
        <end position="67"/>
    </location>
</feature>
<evidence type="ECO:0000313" key="2">
    <source>
        <dbReference type="EMBL" id="ACF86265.1"/>
    </source>
</evidence>
<evidence type="ECO:0000256" key="1">
    <source>
        <dbReference type="SAM" id="MobiDB-lite"/>
    </source>
</evidence>
<accession>B4FVX2</accession>
<dbReference type="EMBL" id="BT041260">
    <property type="protein sequence ID" value="ACF86265.1"/>
    <property type="molecule type" value="mRNA"/>
</dbReference>
<sequence length="67" mass="7601">MCGCISMGILWFRNNTPTQSTRQEKARKDKAKRPRPKLSTSLFGEPSVPDVDPKDARQWEMSSSDSD</sequence>
<dbReference type="ExpressionAtlas" id="B4FVX2">
    <property type="expression patterns" value="baseline and differential"/>
</dbReference>
<protein>
    <submittedName>
        <fullName evidence="2">Uncharacterized protein</fullName>
    </submittedName>
</protein>
<organism evidence="2">
    <name type="scientific">Zea mays</name>
    <name type="common">Maize</name>
    <dbReference type="NCBI Taxonomy" id="4577"/>
    <lineage>
        <taxon>Eukaryota</taxon>
        <taxon>Viridiplantae</taxon>
        <taxon>Streptophyta</taxon>
        <taxon>Embryophyta</taxon>
        <taxon>Tracheophyta</taxon>
        <taxon>Spermatophyta</taxon>
        <taxon>Magnoliopsida</taxon>
        <taxon>Liliopsida</taxon>
        <taxon>Poales</taxon>
        <taxon>Poaceae</taxon>
        <taxon>PACMAD clade</taxon>
        <taxon>Panicoideae</taxon>
        <taxon>Andropogonodae</taxon>
        <taxon>Andropogoneae</taxon>
        <taxon>Tripsacinae</taxon>
        <taxon>Zea</taxon>
    </lineage>
</organism>
<dbReference type="AlphaFoldDB" id="B4FVX2"/>
<name>B4FVX2_MAIZE</name>